<dbReference type="InterPro" id="IPR046345">
    <property type="entry name" value="TraB_PrgY-like"/>
</dbReference>
<feature type="signal peptide" evidence="2">
    <location>
        <begin position="1"/>
        <end position="20"/>
    </location>
</feature>
<dbReference type="Pfam" id="PF01963">
    <property type="entry name" value="TraB_PrgY_gumN"/>
    <property type="match status" value="1"/>
</dbReference>
<feature type="chain" id="PRO_5042110445" description="TraB domain-containing protein" evidence="2">
    <location>
        <begin position="21"/>
        <end position="395"/>
    </location>
</feature>
<dbReference type="EMBL" id="CAKOGP040001758">
    <property type="protein sequence ID" value="CAJ1949781.1"/>
    <property type="molecule type" value="Genomic_DNA"/>
</dbReference>
<evidence type="ECO:0000313" key="3">
    <source>
        <dbReference type="EMBL" id="CAJ1949781.1"/>
    </source>
</evidence>
<reference evidence="3" key="1">
    <citation type="submission" date="2023-08" db="EMBL/GenBank/DDBJ databases">
        <authorList>
            <person name="Audoor S."/>
            <person name="Bilcke G."/>
        </authorList>
    </citation>
    <scope>NUCLEOTIDE SEQUENCE</scope>
</reference>
<dbReference type="CDD" id="cd14726">
    <property type="entry name" value="TraB_PrgY-like"/>
    <property type="match status" value="1"/>
</dbReference>
<sequence>MKSKYLQLVNIVLVLHLSHGWNSRVPTRVERSPHIALSARDDNNHLEPINTSRRKWLGGALSFVGGSMLCPILCPVLPSNAAEAVKTGSVCDASVSVFQKGGRVVYLLGTAHVSSSSAELAGKLVVDTQPKGVFVELDPKRVKGSGILARRVSIDETTGQEVEVPSSKVIVPNIQMLTSTSQPSAAGEDAPSRPVSVAPISKPSPMMQAAGAAVGNSIKGMYKKLDSAGFNAGEEFVIAIREGQKIGADIVLGDRDVEVTLQRVAEALSKTDINTLLKPDSELEQSLKELVPNNVAANKDGDLSDAQYRQDFSDFVETVKQKDKVRQIMGQLKRVAPEIHTALLTERDAYMAAGLNGLDEIESIVAVVGIAHVDGIEQSLAMNGWKPASLRCPAI</sequence>
<keyword evidence="4" id="KW-1185">Reference proteome</keyword>
<evidence type="ECO:0000256" key="2">
    <source>
        <dbReference type="SAM" id="SignalP"/>
    </source>
</evidence>
<name>A0AAD2FQX1_9STRA</name>
<evidence type="ECO:0000256" key="1">
    <source>
        <dbReference type="SAM" id="MobiDB-lite"/>
    </source>
</evidence>
<dbReference type="PANTHER" id="PTHR21530">
    <property type="entry name" value="PHEROMONE SHUTDOWN PROTEIN"/>
    <property type="match status" value="1"/>
</dbReference>
<evidence type="ECO:0008006" key="5">
    <source>
        <dbReference type="Google" id="ProtNLM"/>
    </source>
</evidence>
<keyword evidence="2" id="KW-0732">Signal</keyword>
<protein>
    <recommendedName>
        <fullName evidence="5">TraB domain-containing protein</fullName>
    </recommendedName>
</protein>
<dbReference type="PANTHER" id="PTHR21530:SF7">
    <property type="entry name" value="TRAB DOMAIN-CONTAINING PROTEIN"/>
    <property type="match status" value="1"/>
</dbReference>
<comment type="caution">
    <text evidence="3">The sequence shown here is derived from an EMBL/GenBank/DDBJ whole genome shotgun (WGS) entry which is preliminary data.</text>
</comment>
<proteinExistence type="predicted"/>
<evidence type="ECO:0000313" key="4">
    <source>
        <dbReference type="Proteomes" id="UP001295423"/>
    </source>
</evidence>
<dbReference type="AlphaFoldDB" id="A0AAD2FQX1"/>
<organism evidence="3 4">
    <name type="scientific">Cylindrotheca closterium</name>
    <dbReference type="NCBI Taxonomy" id="2856"/>
    <lineage>
        <taxon>Eukaryota</taxon>
        <taxon>Sar</taxon>
        <taxon>Stramenopiles</taxon>
        <taxon>Ochrophyta</taxon>
        <taxon>Bacillariophyta</taxon>
        <taxon>Bacillariophyceae</taxon>
        <taxon>Bacillariophycidae</taxon>
        <taxon>Bacillariales</taxon>
        <taxon>Bacillariaceae</taxon>
        <taxon>Cylindrotheca</taxon>
    </lineage>
</organism>
<dbReference type="InterPro" id="IPR002816">
    <property type="entry name" value="TraB/PrgY/GumN_fam"/>
</dbReference>
<accession>A0AAD2FQX1</accession>
<feature type="region of interest" description="Disordered" evidence="1">
    <location>
        <begin position="180"/>
        <end position="202"/>
    </location>
</feature>
<dbReference type="Proteomes" id="UP001295423">
    <property type="component" value="Unassembled WGS sequence"/>
</dbReference>
<gene>
    <name evidence="3" type="ORF">CYCCA115_LOCUS12269</name>
</gene>